<sequence length="1195" mass="134312">MRLLELEFENFKSFKGHVTVPLGPGFTCITGPNGSGKSNITDAILFILGSRSTKLLRARKLKQLIYGFQEGSKKKTGPKACKVSMVFDNRDRFLAIEKDQVTFTKGIRLRGNDTVTYYQLDGVKSSAGEFGALFSRAGLYATGYNIIQQGDVIQTSLMSGIERRRKIEDVAGITAYDNRLKSTRSARNSVEADLTLLNERAKEAKRTLNQLEREKEDAEKLEKIIEEIKENELLLRFRTVLDLEAEIESRRDVVEKYTGELVKLEKEQEKRSTEIKENQKQFEDVENTIAVSGGDKARELQEELDKTRVAHALAERNAEKAREELELLESGRKVLNEDYKESSKDLKGLTQDLDKATKKVKKLESQVSAKVTRLSELEGAAANNSEAVTTQRDELESLRKDAGELEMQKHRLEGEKEQLEIQLTSAEEQIVRSKQWLESVKTDAKEADFQLKDLEVGNESAAKNLDNIKTKHNDVLRTIESHQKRLSELEAKLRNDSMQLASQEAAQRAREEFGGYTKGVKALLQCRDERKLRGIIGTIAELGRVDEKYATALEIAAGARLQSIVTEDDEAAATAIEFLKRNNIGRVRFLPLNKVHSYKPSAHALLVSKKEGALGFAQDLVKFDSRYKDVFGNVFGDTVIMKTLGKAREYLGTSRMVTLEGELLESGGALVGGSAPRIGIHFGTSERDNIDELSNNIRKIETEKLQLSSQLGELLEEAGQLATVRQDLESERAAFQTRVTDYDGRAGEVKKRLDEADDAVKIREGVMEALQGEIIERTGLLETLEKDIEKVAKLIGKSTQNLQAVAGGKTSKVISELQISLDEIREEFSTEQASLASLTAKVDAIKTEVGRLKGELELNQNEQKELQETRKTETSNTKTLEKKLKALRKEEQVKFKELKGLRDQRDELHDLLTDLRTELASKQELRISRKHAMDDLKVEIATREPKLVEAQSRIPEGTKKPQAVPSREKLESGKEILDRNRNRLGNVNMLSLEHYRLEADRFDEIKKHRKQLNEEVRRLDNLEKKISEKKESKFMGVYNSIGESFKTSFKEITGGGEAWLVLENEKSPFEGGVTIKARMPRKKLYPVEALSGGEKSLVSMAFIFAIQGYDPSPFYLLDEPDQNLDGVNTEHIGRAIALQSQFAQFLVVSLHHAALRESDNVIGVFMGDDGVSRLHQIRDVDTFLSSLPVEAEVGA</sequence>
<dbReference type="SMART" id="SM00968">
    <property type="entry name" value="SMC_hinge"/>
    <property type="match status" value="1"/>
</dbReference>
<dbReference type="PANTHER" id="PTHR43977">
    <property type="entry name" value="STRUCTURAL MAINTENANCE OF CHROMOSOMES PROTEIN 3"/>
    <property type="match status" value="1"/>
</dbReference>
<dbReference type="Gene3D" id="3.30.70.1620">
    <property type="match status" value="1"/>
</dbReference>
<evidence type="ECO:0000256" key="6">
    <source>
        <dbReference type="SAM" id="Coils"/>
    </source>
</evidence>
<dbReference type="Pfam" id="PF02463">
    <property type="entry name" value="SMC_N"/>
    <property type="match status" value="1"/>
</dbReference>
<keyword evidence="2" id="KW-0547">Nucleotide-binding</keyword>
<keyword evidence="5" id="KW-0238">DNA-binding</keyword>
<evidence type="ECO:0000256" key="5">
    <source>
        <dbReference type="ARBA" id="ARBA00023125"/>
    </source>
</evidence>
<dbReference type="Gene3D" id="1.10.287.1490">
    <property type="match status" value="1"/>
</dbReference>
<dbReference type="InterPro" id="IPR036277">
    <property type="entry name" value="SMC_hinge_sf"/>
</dbReference>
<dbReference type="GO" id="GO:0016887">
    <property type="term" value="F:ATP hydrolysis activity"/>
    <property type="evidence" value="ECO:0007669"/>
    <property type="project" value="InterPro"/>
</dbReference>
<evidence type="ECO:0000256" key="2">
    <source>
        <dbReference type="ARBA" id="ARBA00022741"/>
    </source>
</evidence>
<reference evidence="8 9" key="1">
    <citation type="submission" date="2016-08" db="EMBL/GenBank/DDBJ databases">
        <title>New Insights into Marine Group III Euryarchaeota, from dark to light.</title>
        <authorList>
            <person name="Haro-Moreno J.M."/>
            <person name="Rodriguez-Valera F."/>
            <person name="Lopez-Garcia P."/>
            <person name="Moreira D."/>
            <person name="Martin-Cuadrado A.B."/>
        </authorList>
    </citation>
    <scope>NUCLEOTIDE SEQUENCE [LARGE SCALE GENOMIC DNA]</scope>
    <source>
        <strain evidence="8">CG-Bathy1</strain>
    </source>
</reference>
<dbReference type="InterPro" id="IPR003395">
    <property type="entry name" value="RecF/RecN/SMC_N"/>
</dbReference>
<evidence type="ECO:0000256" key="4">
    <source>
        <dbReference type="ARBA" id="ARBA00023054"/>
    </source>
</evidence>
<dbReference type="SUPFAM" id="SSF75553">
    <property type="entry name" value="Smc hinge domain"/>
    <property type="match status" value="1"/>
</dbReference>
<dbReference type="InterPro" id="IPR027417">
    <property type="entry name" value="P-loop_NTPase"/>
</dbReference>
<dbReference type="SUPFAM" id="SSF57997">
    <property type="entry name" value="Tropomyosin"/>
    <property type="match status" value="1"/>
</dbReference>
<proteinExistence type="predicted"/>
<dbReference type="PIRSF" id="PIRSF005719">
    <property type="entry name" value="SMC"/>
    <property type="match status" value="1"/>
</dbReference>
<dbReference type="GO" id="GO:0007062">
    <property type="term" value="P:sister chromatid cohesion"/>
    <property type="evidence" value="ECO:0007669"/>
    <property type="project" value="InterPro"/>
</dbReference>
<name>A0A1J5T6I8_9ARCH</name>
<evidence type="ECO:0000313" key="9">
    <source>
        <dbReference type="Proteomes" id="UP000183815"/>
    </source>
</evidence>
<dbReference type="GO" id="GO:0003677">
    <property type="term" value="F:DNA binding"/>
    <property type="evidence" value="ECO:0007669"/>
    <property type="project" value="UniProtKB-KW"/>
</dbReference>
<dbReference type="Gene3D" id="3.40.50.300">
    <property type="entry name" value="P-loop containing nucleotide triphosphate hydrolases"/>
    <property type="match status" value="2"/>
</dbReference>
<dbReference type="GO" id="GO:0005694">
    <property type="term" value="C:chromosome"/>
    <property type="evidence" value="ECO:0007669"/>
    <property type="project" value="InterPro"/>
</dbReference>
<dbReference type="InterPro" id="IPR010935">
    <property type="entry name" value="SMC_hinge"/>
</dbReference>
<dbReference type="NCBIfam" id="TIGR02169">
    <property type="entry name" value="SMC_prok_A"/>
    <property type="match status" value="1"/>
</dbReference>
<evidence type="ECO:0000259" key="7">
    <source>
        <dbReference type="SMART" id="SM00968"/>
    </source>
</evidence>
<accession>A0A1J5T6I8</accession>
<dbReference type="InterPro" id="IPR024704">
    <property type="entry name" value="SMC"/>
</dbReference>
<evidence type="ECO:0000256" key="3">
    <source>
        <dbReference type="ARBA" id="ARBA00022840"/>
    </source>
</evidence>
<feature type="coiled-coil region" evidence="6">
    <location>
        <begin position="683"/>
        <end position="717"/>
    </location>
</feature>
<keyword evidence="3" id="KW-0067">ATP-binding</keyword>
<dbReference type="Proteomes" id="UP000183815">
    <property type="component" value="Unassembled WGS sequence"/>
</dbReference>
<evidence type="ECO:0000256" key="1">
    <source>
        <dbReference type="ARBA" id="ARBA00022490"/>
    </source>
</evidence>
<dbReference type="InterPro" id="IPR011890">
    <property type="entry name" value="SMC_prok"/>
</dbReference>
<dbReference type="SUPFAM" id="SSF52540">
    <property type="entry name" value="P-loop containing nucleoside triphosphate hydrolases"/>
    <property type="match status" value="1"/>
</dbReference>
<comment type="caution">
    <text evidence="8">The sequence shown here is derived from an EMBL/GenBank/DDBJ whole genome shotgun (WGS) entry which is preliminary data.</text>
</comment>
<gene>
    <name evidence="8" type="ORF">BEU04_04930</name>
</gene>
<dbReference type="EMBL" id="MIYU01000013">
    <property type="protein sequence ID" value="OIR16498.1"/>
    <property type="molecule type" value="Genomic_DNA"/>
</dbReference>
<dbReference type="GO" id="GO:0005524">
    <property type="term" value="F:ATP binding"/>
    <property type="evidence" value="ECO:0007669"/>
    <property type="project" value="UniProtKB-KW"/>
</dbReference>
<keyword evidence="4 6" id="KW-0175">Coiled coil</keyword>
<feature type="domain" description="SMC hinge" evidence="7">
    <location>
        <begin position="533"/>
        <end position="651"/>
    </location>
</feature>
<dbReference type="NCBIfam" id="TIGR02168">
    <property type="entry name" value="SMC_prok_B"/>
    <property type="match status" value="1"/>
</dbReference>
<dbReference type="Pfam" id="PF06470">
    <property type="entry name" value="SMC_hinge"/>
    <property type="match status" value="1"/>
</dbReference>
<feature type="coiled-coil region" evidence="6">
    <location>
        <begin position="187"/>
        <end position="506"/>
    </location>
</feature>
<evidence type="ECO:0000313" key="8">
    <source>
        <dbReference type="EMBL" id="OIR16498.1"/>
    </source>
</evidence>
<keyword evidence="1" id="KW-0963">Cytoplasm</keyword>
<dbReference type="GO" id="GO:0030261">
    <property type="term" value="P:chromosome condensation"/>
    <property type="evidence" value="ECO:0007669"/>
    <property type="project" value="InterPro"/>
</dbReference>
<organism evidence="8 9">
    <name type="scientific">Marine Group III euryarchaeote CG-Bathy1</name>
    <dbReference type="NCBI Taxonomy" id="1889001"/>
    <lineage>
        <taxon>Archaea</taxon>
        <taxon>Methanobacteriati</taxon>
        <taxon>Thermoplasmatota</taxon>
        <taxon>Thermoplasmata</taxon>
        <taxon>Candidatus Thermoprofundales</taxon>
    </lineage>
</organism>
<dbReference type="Gene3D" id="1.20.1060.20">
    <property type="match status" value="1"/>
</dbReference>
<dbReference type="AlphaFoldDB" id="A0A1J5T6I8"/>
<protein>
    <submittedName>
        <fullName evidence="8">Chromosome segregation protein SMC</fullName>
    </submittedName>
</protein>
<feature type="coiled-coil region" evidence="6">
    <location>
        <begin position="781"/>
        <end position="918"/>
    </location>
</feature>
<feature type="coiled-coil region" evidence="6">
    <location>
        <begin position="1002"/>
        <end position="1032"/>
    </location>
</feature>